<organism evidence="3">
    <name type="scientific">freshwater metagenome</name>
    <dbReference type="NCBI Taxonomy" id="449393"/>
    <lineage>
        <taxon>unclassified sequences</taxon>
        <taxon>metagenomes</taxon>
        <taxon>ecological metagenomes</taxon>
    </lineage>
</organism>
<protein>
    <submittedName>
        <fullName evidence="3">Unannotated protein</fullName>
    </submittedName>
</protein>
<keyword evidence="1" id="KW-0175">Coiled coil</keyword>
<sequence>MHPSDPSFARDKTPNSKAYLALESLESILAGVVSGSSQADPVEMLETQLEAALNQLDGARLRLVRSRRRVGELQEVVAHLGEFLQAVGADGSRQISNSKEPRALRGLESHTA</sequence>
<evidence type="ECO:0000256" key="2">
    <source>
        <dbReference type="SAM" id="MobiDB-lite"/>
    </source>
</evidence>
<reference evidence="3" key="1">
    <citation type="submission" date="2020-05" db="EMBL/GenBank/DDBJ databases">
        <authorList>
            <person name="Chiriac C."/>
            <person name="Salcher M."/>
            <person name="Ghai R."/>
            <person name="Kavagutti S V."/>
        </authorList>
    </citation>
    <scope>NUCLEOTIDE SEQUENCE</scope>
</reference>
<evidence type="ECO:0000256" key="1">
    <source>
        <dbReference type="SAM" id="Coils"/>
    </source>
</evidence>
<name>A0A6J7NHI4_9ZZZZ</name>
<feature type="coiled-coil region" evidence="1">
    <location>
        <begin position="42"/>
        <end position="69"/>
    </location>
</feature>
<evidence type="ECO:0000313" key="3">
    <source>
        <dbReference type="EMBL" id="CAB4992860.1"/>
    </source>
</evidence>
<proteinExistence type="predicted"/>
<accession>A0A6J7NHI4</accession>
<feature type="region of interest" description="Disordered" evidence="2">
    <location>
        <begin position="90"/>
        <end position="112"/>
    </location>
</feature>
<dbReference type="AlphaFoldDB" id="A0A6J7NHI4"/>
<feature type="compositionally biased region" description="Basic and acidic residues" evidence="2">
    <location>
        <begin position="99"/>
        <end position="112"/>
    </location>
</feature>
<gene>
    <name evidence="3" type="ORF">UFOPK3974_01028</name>
</gene>
<dbReference type="EMBL" id="CAFBOR010000142">
    <property type="protein sequence ID" value="CAB4992860.1"/>
    <property type="molecule type" value="Genomic_DNA"/>
</dbReference>